<protein>
    <submittedName>
        <fullName evidence="2">Uncharacterized protein</fullName>
    </submittedName>
</protein>
<reference evidence="2 3" key="1">
    <citation type="submission" date="2019-02" db="EMBL/GenBank/DDBJ databases">
        <title>Genomic Encyclopedia of Archaeal and Bacterial Type Strains, Phase II (KMG-II): from individual species to whole genera.</title>
        <authorList>
            <person name="Goeker M."/>
        </authorList>
    </citation>
    <scope>NUCLEOTIDE SEQUENCE [LARGE SCALE GENOMIC DNA]</scope>
    <source>
        <strain evidence="2 3">DSM 18101</strain>
    </source>
</reference>
<proteinExistence type="predicted"/>
<feature type="region of interest" description="Disordered" evidence="1">
    <location>
        <begin position="55"/>
        <end position="97"/>
    </location>
</feature>
<keyword evidence="3" id="KW-1185">Reference proteome</keyword>
<feature type="compositionally biased region" description="Low complexity" evidence="1">
    <location>
        <begin position="55"/>
        <end position="74"/>
    </location>
</feature>
<accession>A0A4Q7YVR4</accession>
<dbReference type="AlphaFoldDB" id="A0A4Q7YVR4"/>
<sequence>MASYQQGRVILLVLGLSAQAELNLVKMYRALILGVLLSAVPAVAQIDGPLSVDPPISAEAPSSSNESAPPAHEPGISSVAVTPNDLPDAPSAAQSHQEDVVSVVERSLHNSGKEQAPCTFIRAFGAIYFDPSKVDQPRPRCSELVYPYERFLSTNIAIPLNWKQKGYLAAHYTTDPASLGTIVGISAISIAANSHTAYGPGLKGFGELAGVSLLQNATAQFFGTFAVPALTHQDPRYYRMPNKPLGKRILYSITRSYVSRSDDGKTIPNYGVFATYPILAEFSNLYVPGIQSDGASTAERIVIGLALDPVNNLVNEFLPDVAKRVHVRIIFVQQIFNNLAVSGSGPM</sequence>
<dbReference type="EMBL" id="SHKW01000001">
    <property type="protein sequence ID" value="RZU41163.1"/>
    <property type="molecule type" value="Genomic_DNA"/>
</dbReference>
<evidence type="ECO:0000313" key="2">
    <source>
        <dbReference type="EMBL" id="RZU41163.1"/>
    </source>
</evidence>
<comment type="caution">
    <text evidence="2">The sequence shown here is derived from an EMBL/GenBank/DDBJ whole genome shotgun (WGS) entry which is preliminary data.</text>
</comment>
<evidence type="ECO:0000313" key="3">
    <source>
        <dbReference type="Proteomes" id="UP000292958"/>
    </source>
</evidence>
<gene>
    <name evidence="2" type="ORF">BDD14_2664</name>
</gene>
<organism evidence="2 3">
    <name type="scientific">Edaphobacter modestus</name>
    <dbReference type="NCBI Taxonomy" id="388466"/>
    <lineage>
        <taxon>Bacteria</taxon>
        <taxon>Pseudomonadati</taxon>
        <taxon>Acidobacteriota</taxon>
        <taxon>Terriglobia</taxon>
        <taxon>Terriglobales</taxon>
        <taxon>Acidobacteriaceae</taxon>
        <taxon>Edaphobacter</taxon>
    </lineage>
</organism>
<evidence type="ECO:0000256" key="1">
    <source>
        <dbReference type="SAM" id="MobiDB-lite"/>
    </source>
</evidence>
<name>A0A4Q7YVR4_9BACT</name>
<dbReference type="Proteomes" id="UP000292958">
    <property type="component" value="Unassembled WGS sequence"/>
</dbReference>